<dbReference type="PANTHER" id="PTHR42659">
    <property type="entry name" value="XANTHINE DEHYDROGENASE SUBUNIT C-RELATED"/>
    <property type="match status" value="1"/>
</dbReference>
<dbReference type="Gene3D" id="3.30.465.10">
    <property type="match status" value="1"/>
</dbReference>
<dbReference type="SMART" id="SM01092">
    <property type="entry name" value="CO_deh_flav_C"/>
    <property type="match status" value="1"/>
</dbReference>
<name>A0AAU6WKX7_9FLAO</name>
<dbReference type="Pfam" id="PF03450">
    <property type="entry name" value="CO_deh_flav_C"/>
    <property type="match status" value="1"/>
</dbReference>
<dbReference type="InterPro" id="IPR005107">
    <property type="entry name" value="CO_DH_flav_C"/>
</dbReference>
<proteinExistence type="predicted"/>
<keyword evidence="4" id="KW-1185">Reference proteome</keyword>
<feature type="domain" description="FAD-binding PCMH-type" evidence="2">
    <location>
        <begin position="1"/>
        <end position="223"/>
    </location>
</feature>
<organism evidence="3 4">
    <name type="scientific">Chryseobacterium endophyticum</name>
    <dbReference type="NCBI Taxonomy" id="1854762"/>
    <lineage>
        <taxon>Bacteria</taxon>
        <taxon>Pseudomonadati</taxon>
        <taxon>Bacteroidota</taxon>
        <taxon>Flavobacteriia</taxon>
        <taxon>Flavobacteriales</taxon>
        <taxon>Weeksellaceae</taxon>
        <taxon>Chryseobacterium group</taxon>
        <taxon>Chryseobacterium</taxon>
    </lineage>
</organism>
<dbReference type="Gene3D" id="3.30.390.50">
    <property type="entry name" value="CO dehydrogenase flavoprotein, C-terminal domain"/>
    <property type="match status" value="1"/>
</dbReference>
<dbReference type="EMBL" id="CP154834">
    <property type="protein sequence ID" value="XAO73622.1"/>
    <property type="molecule type" value="Genomic_DNA"/>
</dbReference>
<evidence type="ECO:0000256" key="1">
    <source>
        <dbReference type="ARBA" id="ARBA00022827"/>
    </source>
</evidence>
<protein>
    <submittedName>
        <fullName evidence="3">Xanthine dehydrogenase family protein subunit M</fullName>
    </submittedName>
</protein>
<dbReference type="Gene3D" id="3.30.43.10">
    <property type="entry name" value="Uridine Diphospho-n-acetylenolpyruvylglucosamine Reductase, domain 2"/>
    <property type="match status" value="1"/>
</dbReference>
<dbReference type="Proteomes" id="UP001463665">
    <property type="component" value="Chromosome"/>
</dbReference>
<sequence>MNNFSYTKIKELSDASVLLKDHKGNKAIAGGTNIVDLMKYFVVEANTLVDLNGISGMDALTETETGSVLLGALMTNAATAYHPVIEEKYPLLSRTILAGASGQIRNMATNGGNLLQKTRCYYFYDPHVPCNKREPGSGCPAVKGYNRIHAILGHSQDCIAVFPSDMCVALAALNATVHVKSAEGKRQIDFEDFHRLPGNSPEIDNNLKEGEIITAIELPNEDFSQNYSYLKLRDRSSYAFALVSVATAFKIENNRITEARIALGGVAHKPWRSHEAEEYLKGKSPDREHFAQAAEIILADAKGFKHNRFKIKLARKAIIRNCMMALEPDSQRPGAKPSL</sequence>
<dbReference type="InterPro" id="IPR002346">
    <property type="entry name" value="Mopterin_DH_FAD-bd"/>
</dbReference>
<dbReference type="GO" id="GO:0071949">
    <property type="term" value="F:FAD binding"/>
    <property type="evidence" value="ECO:0007669"/>
    <property type="project" value="InterPro"/>
</dbReference>
<dbReference type="InterPro" id="IPR051312">
    <property type="entry name" value="Diverse_Substr_Oxidored"/>
</dbReference>
<accession>A0AAU6WKX7</accession>
<keyword evidence="1" id="KW-0285">Flavoprotein</keyword>
<dbReference type="InterPro" id="IPR036683">
    <property type="entry name" value="CO_DH_flav_C_dom_sf"/>
</dbReference>
<gene>
    <name evidence="3" type="ORF">AAFP95_18160</name>
</gene>
<dbReference type="SUPFAM" id="SSF55447">
    <property type="entry name" value="CO dehydrogenase flavoprotein C-terminal domain-like"/>
    <property type="match status" value="1"/>
</dbReference>
<dbReference type="InterPro" id="IPR016167">
    <property type="entry name" value="FAD-bd_PCMH_sub1"/>
</dbReference>
<keyword evidence="1" id="KW-0274">FAD</keyword>
<dbReference type="GO" id="GO:0016491">
    <property type="term" value="F:oxidoreductase activity"/>
    <property type="evidence" value="ECO:0007669"/>
    <property type="project" value="InterPro"/>
</dbReference>
<evidence type="ECO:0000259" key="2">
    <source>
        <dbReference type="PROSITE" id="PS51387"/>
    </source>
</evidence>
<dbReference type="Pfam" id="PF00941">
    <property type="entry name" value="FAD_binding_5"/>
    <property type="match status" value="1"/>
</dbReference>
<evidence type="ECO:0000313" key="4">
    <source>
        <dbReference type="Proteomes" id="UP001463665"/>
    </source>
</evidence>
<dbReference type="SUPFAM" id="SSF56176">
    <property type="entry name" value="FAD-binding/transporter-associated domain-like"/>
    <property type="match status" value="1"/>
</dbReference>
<dbReference type="PROSITE" id="PS51387">
    <property type="entry name" value="FAD_PCMH"/>
    <property type="match status" value="1"/>
</dbReference>
<evidence type="ECO:0000313" key="3">
    <source>
        <dbReference type="EMBL" id="XAO73622.1"/>
    </source>
</evidence>
<reference evidence="3 4" key="1">
    <citation type="submission" date="2024-04" db="EMBL/GenBank/DDBJ databases">
        <title>Genome sequencing and assembly of rice foliar adapted Chryseobacterium endophyticum OsEnb-ALM-A6.</title>
        <authorList>
            <person name="Kumar S."/>
            <person name="Javed M."/>
            <person name="Chouhan V."/>
            <person name="Charishma K."/>
            <person name="Patel A."/>
            <person name="Kumar M."/>
            <person name="Sahu K.P."/>
            <person name="Kumar A."/>
        </authorList>
    </citation>
    <scope>NUCLEOTIDE SEQUENCE [LARGE SCALE GENOMIC DNA]</scope>
    <source>
        <strain evidence="3 4">OsEnb-ALM-A6</strain>
    </source>
</reference>
<dbReference type="InterPro" id="IPR016166">
    <property type="entry name" value="FAD-bd_PCMH"/>
</dbReference>
<dbReference type="InterPro" id="IPR036318">
    <property type="entry name" value="FAD-bd_PCMH-like_sf"/>
</dbReference>
<dbReference type="PANTHER" id="PTHR42659:SF1">
    <property type="entry name" value="OXIDOREDUCTASE"/>
    <property type="match status" value="1"/>
</dbReference>
<dbReference type="InterPro" id="IPR016169">
    <property type="entry name" value="FAD-bd_PCMH_sub2"/>
</dbReference>
<dbReference type="RefSeq" id="WP_294236796.1">
    <property type="nucleotide sequence ID" value="NZ_CP154834.1"/>
</dbReference>
<dbReference type="AlphaFoldDB" id="A0AAU6WKX7"/>